<reference evidence="3" key="1">
    <citation type="journal article" date="2005" name="Nature">
        <title>The map-based sequence of the rice genome.</title>
        <authorList>
            <consortium name="International rice genome sequencing project (IRGSP)"/>
            <person name="Matsumoto T."/>
            <person name="Wu J."/>
            <person name="Kanamori H."/>
            <person name="Katayose Y."/>
            <person name="Fujisawa M."/>
            <person name="Namiki N."/>
            <person name="Mizuno H."/>
            <person name="Yamamoto K."/>
            <person name="Antonio B.A."/>
            <person name="Baba T."/>
            <person name="Sakata K."/>
            <person name="Nagamura Y."/>
            <person name="Aoki H."/>
            <person name="Arikawa K."/>
            <person name="Arita K."/>
            <person name="Bito T."/>
            <person name="Chiden Y."/>
            <person name="Fujitsuka N."/>
            <person name="Fukunaka R."/>
            <person name="Hamada M."/>
            <person name="Harada C."/>
            <person name="Hayashi A."/>
            <person name="Hijishita S."/>
            <person name="Honda M."/>
            <person name="Hosokawa S."/>
            <person name="Ichikawa Y."/>
            <person name="Idonuma A."/>
            <person name="Iijima M."/>
            <person name="Ikeda M."/>
            <person name="Ikeno M."/>
            <person name="Ito K."/>
            <person name="Ito S."/>
            <person name="Ito T."/>
            <person name="Ito Y."/>
            <person name="Ito Y."/>
            <person name="Iwabuchi A."/>
            <person name="Kamiya K."/>
            <person name="Karasawa W."/>
            <person name="Kurita K."/>
            <person name="Katagiri S."/>
            <person name="Kikuta A."/>
            <person name="Kobayashi H."/>
            <person name="Kobayashi N."/>
            <person name="Machita K."/>
            <person name="Maehara T."/>
            <person name="Masukawa M."/>
            <person name="Mizubayashi T."/>
            <person name="Mukai Y."/>
            <person name="Nagasaki H."/>
            <person name="Nagata Y."/>
            <person name="Naito S."/>
            <person name="Nakashima M."/>
            <person name="Nakama Y."/>
            <person name="Nakamichi Y."/>
            <person name="Nakamura M."/>
            <person name="Meguro A."/>
            <person name="Negishi M."/>
            <person name="Ohta I."/>
            <person name="Ohta T."/>
            <person name="Okamoto M."/>
            <person name="Ono N."/>
            <person name="Saji S."/>
            <person name="Sakaguchi M."/>
            <person name="Sakai K."/>
            <person name="Shibata M."/>
            <person name="Shimokawa T."/>
            <person name="Song J."/>
            <person name="Takazaki Y."/>
            <person name="Terasawa K."/>
            <person name="Tsugane M."/>
            <person name="Tsuji K."/>
            <person name="Ueda S."/>
            <person name="Waki K."/>
            <person name="Yamagata H."/>
            <person name="Yamamoto M."/>
            <person name="Yamamoto S."/>
            <person name="Yamane H."/>
            <person name="Yoshiki S."/>
            <person name="Yoshihara R."/>
            <person name="Yukawa K."/>
            <person name="Zhong H."/>
            <person name="Yano M."/>
            <person name="Yuan Q."/>
            <person name="Ouyang S."/>
            <person name="Liu J."/>
            <person name="Jones K.M."/>
            <person name="Gansberger K."/>
            <person name="Moffat K."/>
            <person name="Hill J."/>
            <person name="Bera J."/>
            <person name="Fadrosh D."/>
            <person name="Jin S."/>
            <person name="Johri S."/>
            <person name="Kim M."/>
            <person name="Overton L."/>
            <person name="Reardon M."/>
            <person name="Tsitrin T."/>
            <person name="Vuong H."/>
            <person name="Weaver B."/>
            <person name="Ciecko A."/>
            <person name="Tallon L."/>
            <person name="Jackson J."/>
            <person name="Pai G."/>
            <person name="Aken S.V."/>
            <person name="Utterback T."/>
            <person name="Reidmuller S."/>
            <person name="Feldblyum T."/>
            <person name="Hsiao J."/>
            <person name="Zismann V."/>
            <person name="Iobst S."/>
            <person name="de Vazeille A.R."/>
            <person name="Buell C.R."/>
            <person name="Ying K."/>
            <person name="Li Y."/>
            <person name="Lu T."/>
            <person name="Huang Y."/>
            <person name="Zhao Q."/>
            <person name="Feng Q."/>
            <person name="Zhang L."/>
            <person name="Zhu J."/>
            <person name="Weng Q."/>
            <person name="Mu J."/>
            <person name="Lu Y."/>
            <person name="Fan D."/>
            <person name="Liu Y."/>
            <person name="Guan J."/>
            <person name="Zhang Y."/>
            <person name="Yu S."/>
            <person name="Liu X."/>
            <person name="Zhang Y."/>
            <person name="Hong G."/>
            <person name="Han B."/>
            <person name="Choisne N."/>
            <person name="Demange N."/>
            <person name="Orjeda G."/>
            <person name="Samain S."/>
            <person name="Cattolico L."/>
            <person name="Pelletier E."/>
            <person name="Couloux A."/>
            <person name="Segurens B."/>
            <person name="Wincker P."/>
            <person name="D'Hont A."/>
            <person name="Scarpelli C."/>
            <person name="Weissenbach J."/>
            <person name="Salanoubat M."/>
            <person name="Quetier F."/>
            <person name="Yu Y."/>
            <person name="Kim H.R."/>
            <person name="Rambo T."/>
            <person name="Currie J."/>
            <person name="Collura K."/>
            <person name="Luo M."/>
            <person name="Yang T."/>
            <person name="Ammiraju J.S.S."/>
            <person name="Engler F."/>
            <person name="Soderlund C."/>
            <person name="Wing R.A."/>
            <person name="Palmer L.E."/>
            <person name="de la Bastide M."/>
            <person name="Spiegel L."/>
            <person name="Nascimento L."/>
            <person name="Zutavern T."/>
            <person name="O'Shaughnessy A."/>
            <person name="Dike S."/>
            <person name="Dedhia N."/>
            <person name="Preston R."/>
            <person name="Balija V."/>
            <person name="McCombie W.R."/>
            <person name="Chow T."/>
            <person name="Chen H."/>
            <person name="Chung M."/>
            <person name="Chen C."/>
            <person name="Shaw J."/>
            <person name="Wu H."/>
            <person name="Hsiao K."/>
            <person name="Chao Y."/>
            <person name="Chu M."/>
            <person name="Cheng C."/>
            <person name="Hour A."/>
            <person name="Lee P."/>
            <person name="Lin S."/>
            <person name="Lin Y."/>
            <person name="Liou J."/>
            <person name="Liu S."/>
            <person name="Hsing Y."/>
            <person name="Raghuvanshi S."/>
            <person name="Mohanty A."/>
            <person name="Bharti A.K."/>
            <person name="Gaur A."/>
            <person name="Gupta V."/>
            <person name="Kumar D."/>
            <person name="Ravi V."/>
            <person name="Vij S."/>
            <person name="Kapur A."/>
            <person name="Khurana P."/>
            <person name="Khurana P."/>
            <person name="Khurana J.P."/>
            <person name="Tyagi A.K."/>
            <person name="Gaikwad K."/>
            <person name="Singh A."/>
            <person name="Dalal V."/>
            <person name="Srivastava S."/>
            <person name="Dixit A."/>
            <person name="Pal A.K."/>
            <person name="Ghazi I.A."/>
            <person name="Yadav M."/>
            <person name="Pandit A."/>
            <person name="Bhargava A."/>
            <person name="Sureshbabu K."/>
            <person name="Batra K."/>
            <person name="Sharma T.R."/>
            <person name="Mohapatra T."/>
            <person name="Singh N.K."/>
            <person name="Messing J."/>
            <person name="Nelson A.B."/>
            <person name="Fuks G."/>
            <person name="Kavchok S."/>
            <person name="Keizer G."/>
            <person name="Linton E."/>
            <person name="Llaca V."/>
            <person name="Song R."/>
            <person name="Tanyolac B."/>
            <person name="Young S."/>
            <person name="Ho-Il K."/>
            <person name="Hahn J.H."/>
            <person name="Sangsakoo G."/>
            <person name="Vanavichit A."/>
            <person name="de Mattos Luiz.A.T."/>
            <person name="Zimmer P.D."/>
            <person name="Malone G."/>
            <person name="Dellagostin O."/>
            <person name="de Oliveira A.C."/>
            <person name="Bevan M."/>
            <person name="Bancroft I."/>
            <person name="Minx P."/>
            <person name="Cordum H."/>
            <person name="Wilson R."/>
            <person name="Cheng Z."/>
            <person name="Jin W."/>
            <person name="Jiang J."/>
            <person name="Leong S.A."/>
            <person name="Iwama H."/>
            <person name="Gojobori T."/>
            <person name="Itoh T."/>
            <person name="Niimura Y."/>
            <person name="Fujii Y."/>
            <person name="Habara T."/>
            <person name="Sakai H."/>
            <person name="Sato Y."/>
            <person name="Wilson G."/>
            <person name="Kumar K."/>
            <person name="McCouch S."/>
            <person name="Juretic N."/>
            <person name="Hoen D."/>
            <person name="Wright S."/>
            <person name="Bruskiewich R."/>
            <person name="Bureau T."/>
            <person name="Miyao A."/>
            <person name="Hirochika H."/>
            <person name="Nishikawa T."/>
            <person name="Kadowaki K."/>
            <person name="Sugiura M."/>
            <person name="Burr B."/>
            <person name="Sasaki T."/>
        </authorList>
    </citation>
    <scope>NUCLEOTIDE SEQUENCE [LARGE SCALE GENOMIC DNA]</scope>
    <source>
        <strain evidence="3">cv. Nipponbare</strain>
    </source>
</reference>
<evidence type="ECO:0000256" key="1">
    <source>
        <dbReference type="SAM" id="MobiDB-lite"/>
    </source>
</evidence>
<keyword evidence="3" id="KW-1185">Reference proteome</keyword>
<dbReference type="Gramene" id="Os06t0473700-01">
    <property type="protein sequence ID" value="Os06t0473700-01"/>
    <property type="gene ID" value="Os06g0473700"/>
</dbReference>
<name>A0A0P0WWT2_ORYSJ</name>
<feature type="region of interest" description="Disordered" evidence="1">
    <location>
        <begin position="1"/>
        <end position="25"/>
    </location>
</feature>
<organism evidence="2 3">
    <name type="scientific">Oryza sativa subsp. japonica</name>
    <name type="common">Rice</name>
    <dbReference type="NCBI Taxonomy" id="39947"/>
    <lineage>
        <taxon>Eukaryota</taxon>
        <taxon>Viridiplantae</taxon>
        <taxon>Streptophyta</taxon>
        <taxon>Embryophyta</taxon>
        <taxon>Tracheophyta</taxon>
        <taxon>Spermatophyta</taxon>
        <taxon>Magnoliopsida</taxon>
        <taxon>Liliopsida</taxon>
        <taxon>Poales</taxon>
        <taxon>Poaceae</taxon>
        <taxon>BOP clade</taxon>
        <taxon>Oryzoideae</taxon>
        <taxon>Oryzeae</taxon>
        <taxon>Oryzinae</taxon>
        <taxon>Oryza</taxon>
        <taxon>Oryza sativa</taxon>
    </lineage>
</organism>
<dbReference type="InParanoid" id="A0A0P0WWT2"/>
<dbReference type="Proteomes" id="UP000059680">
    <property type="component" value="Chromosome 6"/>
</dbReference>
<evidence type="ECO:0000313" key="3">
    <source>
        <dbReference type="Proteomes" id="UP000059680"/>
    </source>
</evidence>
<evidence type="ECO:0000313" key="2">
    <source>
        <dbReference type="EMBL" id="BAS97760.1"/>
    </source>
</evidence>
<feature type="non-terminal residue" evidence="2">
    <location>
        <position position="1"/>
    </location>
</feature>
<dbReference type="EMBL" id="AP014962">
    <property type="protein sequence ID" value="BAS97760.1"/>
    <property type="molecule type" value="Genomic_DNA"/>
</dbReference>
<reference evidence="2 3" key="2">
    <citation type="journal article" date="2013" name="Plant Cell Physiol.">
        <title>Rice Annotation Project Database (RAP-DB): an integrative and interactive database for rice genomics.</title>
        <authorList>
            <person name="Sakai H."/>
            <person name="Lee S.S."/>
            <person name="Tanaka T."/>
            <person name="Numa H."/>
            <person name="Kim J."/>
            <person name="Kawahara Y."/>
            <person name="Wakimoto H."/>
            <person name="Yang C.C."/>
            <person name="Iwamoto M."/>
            <person name="Abe T."/>
            <person name="Yamada Y."/>
            <person name="Muto A."/>
            <person name="Inokuchi H."/>
            <person name="Ikemura T."/>
            <person name="Matsumoto T."/>
            <person name="Sasaki T."/>
            <person name="Itoh T."/>
        </authorList>
    </citation>
    <scope>NUCLEOTIDE SEQUENCE [LARGE SCALE GENOMIC DNA]</scope>
    <source>
        <strain evidence="3">cv. Nipponbare</strain>
    </source>
</reference>
<gene>
    <name evidence="2" type="ordered locus">Os06g0473700</name>
    <name evidence="2" type="ORF">OSNPB_060473700</name>
</gene>
<sequence>QRRPHGQGGVAATSPTVSSGGDGVTLLRLSMGGSSDKYGWRLLITDVALSVGSIPFSADLPPQAMASRSAPQKTRGVSR</sequence>
<feature type="compositionally biased region" description="Polar residues" evidence="1">
    <location>
        <begin position="69"/>
        <end position="79"/>
    </location>
</feature>
<reference evidence="2 3" key="3">
    <citation type="journal article" date="2013" name="Rice">
        <title>Improvement of the Oryza sativa Nipponbare reference genome using next generation sequence and optical map data.</title>
        <authorList>
            <person name="Kawahara Y."/>
            <person name="de la Bastide M."/>
            <person name="Hamilton J.P."/>
            <person name="Kanamori H."/>
            <person name="McCombie W.R."/>
            <person name="Ouyang S."/>
            <person name="Schwartz D.C."/>
            <person name="Tanaka T."/>
            <person name="Wu J."/>
            <person name="Zhou S."/>
            <person name="Childs K.L."/>
            <person name="Davidson R.M."/>
            <person name="Lin H."/>
            <person name="Quesada-Ocampo L."/>
            <person name="Vaillancourt B."/>
            <person name="Sakai H."/>
            <person name="Lee S.S."/>
            <person name="Kim J."/>
            <person name="Numa H."/>
            <person name="Itoh T."/>
            <person name="Buell C.R."/>
            <person name="Matsumoto T."/>
        </authorList>
    </citation>
    <scope>NUCLEOTIDE SEQUENCE [LARGE SCALE GENOMIC DNA]</scope>
    <source>
        <strain evidence="3">cv. Nipponbare</strain>
    </source>
</reference>
<dbReference type="AlphaFoldDB" id="A0A0P0WWT2"/>
<feature type="region of interest" description="Disordered" evidence="1">
    <location>
        <begin position="57"/>
        <end position="79"/>
    </location>
</feature>
<dbReference type="PaxDb" id="39947-A0A0P0WWT2"/>
<protein>
    <submittedName>
        <fullName evidence="2">Os06g0473700 protein</fullName>
    </submittedName>
</protein>
<proteinExistence type="predicted"/>
<accession>A0A0P0WWT2</accession>